<keyword evidence="3" id="KW-1185">Reference proteome</keyword>
<feature type="transmembrane region" description="Helical" evidence="1">
    <location>
        <begin position="101"/>
        <end position="119"/>
    </location>
</feature>
<gene>
    <name evidence="2" type="ORF">ADICEAN_00021</name>
</gene>
<proteinExistence type="predicted"/>
<keyword evidence="1" id="KW-0472">Membrane</keyword>
<dbReference type="RefSeq" id="WP_009193435.1">
    <property type="nucleotide sequence ID" value="NZ_AODQ01000001.1"/>
</dbReference>
<organism evidence="2 3">
    <name type="scientific">Cesiribacter andamanensis AMV16</name>
    <dbReference type="NCBI Taxonomy" id="1279009"/>
    <lineage>
        <taxon>Bacteria</taxon>
        <taxon>Pseudomonadati</taxon>
        <taxon>Bacteroidota</taxon>
        <taxon>Cytophagia</taxon>
        <taxon>Cytophagales</taxon>
        <taxon>Cesiribacteraceae</taxon>
        <taxon>Cesiribacter</taxon>
    </lineage>
</organism>
<evidence type="ECO:0000256" key="1">
    <source>
        <dbReference type="SAM" id="Phobius"/>
    </source>
</evidence>
<dbReference type="EMBL" id="AODQ01000001">
    <property type="protein sequence ID" value="EMR04750.1"/>
    <property type="molecule type" value="Genomic_DNA"/>
</dbReference>
<comment type="caution">
    <text evidence="2">The sequence shown here is derived from an EMBL/GenBank/DDBJ whole genome shotgun (WGS) entry which is preliminary data.</text>
</comment>
<feature type="transmembrane region" description="Helical" evidence="1">
    <location>
        <begin position="64"/>
        <end position="89"/>
    </location>
</feature>
<sequence length="120" mass="13517">MLILRSPVFIACCLLFVLHQLLQKGMGVSMPFLDAYLDSFLAMPILLTLLVVERRLLFKRGNHYRLTALEAVVATSFIILISELVFPAFSSRFTADWRDVVAYSAGALLFMLTTNRFGVV</sequence>
<dbReference type="STRING" id="1279009.ADICEAN_00021"/>
<dbReference type="eggNOG" id="ENOG5032VQE">
    <property type="taxonomic scope" value="Bacteria"/>
</dbReference>
<name>M7NSU4_9BACT</name>
<accession>M7NSU4</accession>
<dbReference type="Proteomes" id="UP000011910">
    <property type="component" value="Unassembled WGS sequence"/>
</dbReference>
<evidence type="ECO:0000313" key="3">
    <source>
        <dbReference type="Proteomes" id="UP000011910"/>
    </source>
</evidence>
<reference evidence="2 3" key="1">
    <citation type="journal article" date="2013" name="Genome Announc.">
        <title>Draft Genome Sequence of Cesiribacter andamanensis Strain AMV16T, Isolated from a Soil Sample from a Mud Volcano in the Andaman Islands, India.</title>
        <authorList>
            <person name="Shivaji S."/>
            <person name="Ara S."/>
            <person name="Begum Z."/>
            <person name="Srinivas T.N."/>
            <person name="Singh A."/>
            <person name="Kumar Pinnaka A."/>
        </authorList>
    </citation>
    <scope>NUCLEOTIDE SEQUENCE [LARGE SCALE GENOMIC DNA]</scope>
    <source>
        <strain evidence="2 3">AMV16</strain>
    </source>
</reference>
<dbReference type="OrthoDB" id="1447802at2"/>
<dbReference type="AlphaFoldDB" id="M7NSU4"/>
<protein>
    <recommendedName>
        <fullName evidence="4">Magnesium citrate secondary transporter</fullName>
    </recommendedName>
</protein>
<evidence type="ECO:0000313" key="2">
    <source>
        <dbReference type="EMBL" id="EMR04750.1"/>
    </source>
</evidence>
<evidence type="ECO:0008006" key="4">
    <source>
        <dbReference type="Google" id="ProtNLM"/>
    </source>
</evidence>
<feature type="transmembrane region" description="Helical" evidence="1">
    <location>
        <begin position="33"/>
        <end position="52"/>
    </location>
</feature>
<keyword evidence="1" id="KW-1133">Transmembrane helix</keyword>
<keyword evidence="1" id="KW-0812">Transmembrane</keyword>